<dbReference type="Proteomes" id="UP001153620">
    <property type="component" value="Chromosome 2"/>
</dbReference>
<evidence type="ECO:0000259" key="1">
    <source>
        <dbReference type="PROSITE" id="PS50191"/>
    </source>
</evidence>
<dbReference type="PANTHER" id="PTHR10174">
    <property type="entry name" value="ALPHA-TOCOPHEROL TRANSFER PROTEIN-RELATED"/>
    <property type="match status" value="1"/>
</dbReference>
<dbReference type="OrthoDB" id="7837562at2759"/>
<dbReference type="SMART" id="SM00516">
    <property type="entry name" value="SEC14"/>
    <property type="match status" value="1"/>
</dbReference>
<dbReference type="SUPFAM" id="SSF46938">
    <property type="entry name" value="CRAL/TRIO N-terminal domain"/>
    <property type="match status" value="1"/>
</dbReference>
<sequence length="375" mass="43093">MSEFYDDYTSNARHRHYQKTGYHGKGAAIYGSGKMDGEKMTFNKHDANERYRALLILKDLIGASRDLALRDKSCYSDDEFLYRFLFARKFNVTEAFQLLINYQLYRQKNHDILQRLCVLDDTIQMALRDGFPGVLKNRDRRGRKVLVFFASNWDYTQYSLLTVYRAMLLTLEKLIENKQNQANGFVVIVDWTNFTLKQSAHLNPKILKLMIEGLQDSFPVRFKGVHFIGQPWFVEAALSVIKPFLNSKTRERIKLHGSNLSTLHEAVARDILPPELCGEGPQFNPLTWYHILLESSQMNAPPPHYCITQTIPYSKSPPIINANITKGSCNNNNNNNTSDDEMLVKSSKAQQYKGIAKCNNLINDSANNTLLNFSE</sequence>
<dbReference type="InterPro" id="IPR036865">
    <property type="entry name" value="CRAL-TRIO_dom_sf"/>
</dbReference>
<reference evidence="2" key="1">
    <citation type="submission" date="2022-01" db="EMBL/GenBank/DDBJ databases">
        <authorList>
            <person name="King R."/>
        </authorList>
    </citation>
    <scope>NUCLEOTIDE SEQUENCE</scope>
</reference>
<evidence type="ECO:0000313" key="3">
    <source>
        <dbReference type="Proteomes" id="UP001153620"/>
    </source>
</evidence>
<dbReference type="SMART" id="SM01100">
    <property type="entry name" value="CRAL_TRIO_N"/>
    <property type="match status" value="1"/>
</dbReference>
<dbReference type="Gene3D" id="1.10.8.20">
    <property type="entry name" value="N-terminal domain of phosphatidylinositol transfer protein sec14p"/>
    <property type="match status" value="1"/>
</dbReference>
<dbReference type="Pfam" id="PF03765">
    <property type="entry name" value="CRAL_TRIO_N"/>
    <property type="match status" value="1"/>
</dbReference>
<accession>A0A9N9RUG4</accession>
<dbReference type="PROSITE" id="PS50191">
    <property type="entry name" value="CRAL_TRIO"/>
    <property type="match status" value="1"/>
</dbReference>
<evidence type="ECO:0000313" key="2">
    <source>
        <dbReference type="EMBL" id="CAG9803271.1"/>
    </source>
</evidence>
<gene>
    <name evidence="2" type="ORF">CHIRRI_LOCUS6172</name>
</gene>
<dbReference type="CDD" id="cd00170">
    <property type="entry name" value="SEC14"/>
    <property type="match status" value="1"/>
</dbReference>
<dbReference type="Gene3D" id="1.20.5.1200">
    <property type="entry name" value="Alpha-tocopherol transfer"/>
    <property type="match status" value="1"/>
</dbReference>
<dbReference type="EMBL" id="OU895878">
    <property type="protein sequence ID" value="CAG9803271.1"/>
    <property type="molecule type" value="Genomic_DNA"/>
</dbReference>
<dbReference type="GO" id="GO:1902936">
    <property type="term" value="F:phosphatidylinositol bisphosphate binding"/>
    <property type="evidence" value="ECO:0007669"/>
    <property type="project" value="TreeGrafter"/>
</dbReference>
<dbReference type="AlphaFoldDB" id="A0A9N9RUG4"/>
<dbReference type="InterPro" id="IPR011074">
    <property type="entry name" value="CRAL/TRIO_N_dom"/>
</dbReference>
<keyword evidence="3" id="KW-1185">Reference proteome</keyword>
<dbReference type="GO" id="GO:0016020">
    <property type="term" value="C:membrane"/>
    <property type="evidence" value="ECO:0007669"/>
    <property type="project" value="TreeGrafter"/>
</dbReference>
<reference evidence="2" key="2">
    <citation type="submission" date="2022-10" db="EMBL/GenBank/DDBJ databases">
        <authorList>
            <consortium name="ENA_rothamsted_submissions"/>
            <consortium name="culmorum"/>
            <person name="King R."/>
        </authorList>
    </citation>
    <scope>NUCLEOTIDE SEQUENCE</scope>
</reference>
<dbReference type="InterPro" id="IPR001251">
    <property type="entry name" value="CRAL-TRIO_dom"/>
</dbReference>
<protein>
    <recommendedName>
        <fullName evidence="1">CRAL-TRIO domain-containing protein</fullName>
    </recommendedName>
</protein>
<dbReference type="Pfam" id="PF00650">
    <property type="entry name" value="CRAL_TRIO"/>
    <property type="match status" value="1"/>
</dbReference>
<dbReference type="SUPFAM" id="SSF52087">
    <property type="entry name" value="CRAL/TRIO domain"/>
    <property type="match status" value="1"/>
</dbReference>
<organism evidence="2 3">
    <name type="scientific">Chironomus riparius</name>
    <dbReference type="NCBI Taxonomy" id="315576"/>
    <lineage>
        <taxon>Eukaryota</taxon>
        <taxon>Metazoa</taxon>
        <taxon>Ecdysozoa</taxon>
        <taxon>Arthropoda</taxon>
        <taxon>Hexapoda</taxon>
        <taxon>Insecta</taxon>
        <taxon>Pterygota</taxon>
        <taxon>Neoptera</taxon>
        <taxon>Endopterygota</taxon>
        <taxon>Diptera</taxon>
        <taxon>Nematocera</taxon>
        <taxon>Chironomoidea</taxon>
        <taxon>Chironomidae</taxon>
        <taxon>Chironominae</taxon>
        <taxon>Chironomus</taxon>
    </lineage>
</organism>
<dbReference type="Gene3D" id="3.40.525.10">
    <property type="entry name" value="CRAL-TRIO lipid binding domain"/>
    <property type="match status" value="1"/>
</dbReference>
<name>A0A9N9RUG4_9DIPT</name>
<proteinExistence type="predicted"/>
<dbReference type="InterPro" id="IPR036273">
    <property type="entry name" value="CRAL/TRIO_N_dom_sf"/>
</dbReference>
<dbReference type="PANTHER" id="PTHR10174:SF231">
    <property type="entry name" value="CLAVESIN-2-LIKE PROTEIN"/>
    <property type="match status" value="1"/>
</dbReference>
<dbReference type="PRINTS" id="PR00180">
    <property type="entry name" value="CRETINALDHBP"/>
</dbReference>
<feature type="domain" description="CRAL-TRIO" evidence="1">
    <location>
        <begin position="123"/>
        <end position="284"/>
    </location>
</feature>